<name>A7SXJ1_NEMVE</name>
<accession>A7SXJ1</accession>
<dbReference type="PhylomeDB" id="A7SXJ1"/>
<dbReference type="UniPathway" id="UPA00143"/>
<dbReference type="STRING" id="45351.A7SXJ1"/>
<reference evidence="1 2" key="1">
    <citation type="journal article" date="2007" name="Science">
        <title>Sea anemone genome reveals ancestral eumetazoan gene repertoire and genomic organization.</title>
        <authorList>
            <person name="Putnam N.H."/>
            <person name="Srivastava M."/>
            <person name="Hellsten U."/>
            <person name="Dirks B."/>
            <person name="Chapman J."/>
            <person name="Salamov A."/>
            <person name="Terry A."/>
            <person name="Shapiro H."/>
            <person name="Lindquist E."/>
            <person name="Kapitonov V.V."/>
            <person name="Jurka J."/>
            <person name="Genikhovich G."/>
            <person name="Grigoriev I.V."/>
            <person name="Lucas S.M."/>
            <person name="Steele R.E."/>
            <person name="Finnerty J.R."/>
            <person name="Technau U."/>
            <person name="Martindale M.Q."/>
            <person name="Rokhsar D.S."/>
        </authorList>
    </citation>
    <scope>NUCLEOTIDE SEQUENCE [LARGE SCALE GENOMIC DNA]</scope>
    <source>
        <strain evidence="2">CH2 X CH6</strain>
    </source>
</reference>
<dbReference type="GO" id="GO:0016567">
    <property type="term" value="P:protein ubiquitination"/>
    <property type="evidence" value="ECO:0007669"/>
    <property type="project" value="UniProtKB-UniPathway"/>
</dbReference>
<evidence type="ECO:0000313" key="1">
    <source>
        <dbReference type="EMBL" id="EDO31574.1"/>
    </source>
</evidence>
<organism evidence="1 2">
    <name type="scientific">Nematostella vectensis</name>
    <name type="common">Starlet sea anemone</name>
    <dbReference type="NCBI Taxonomy" id="45351"/>
    <lineage>
        <taxon>Eukaryota</taxon>
        <taxon>Metazoa</taxon>
        <taxon>Cnidaria</taxon>
        <taxon>Anthozoa</taxon>
        <taxon>Hexacorallia</taxon>
        <taxon>Actiniaria</taxon>
        <taxon>Edwardsiidae</taxon>
        <taxon>Nematostella</taxon>
    </lineage>
</organism>
<protein>
    <submittedName>
        <fullName evidence="1">Uncharacterized protein</fullName>
    </submittedName>
</protein>
<keyword evidence="2" id="KW-1185">Reference proteome</keyword>
<dbReference type="HOGENOM" id="CLU_1940602_0_0_1"/>
<dbReference type="AlphaFoldDB" id="A7SXJ1"/>
<dbReference type="Proteomes" id="UP000001593">
    <property type="component" value="Unassembled WGS sequence"/>
</dbReference>
<sequence>MEDVEMEDVEGSSAFALQADEWRKAVEGDEGNVDVSHRFRSLLYKHFSETVFECFEVQKSPPDSPVLKLNINEDKCCDRVFRIMEYFLCGEDPKLGYPKLQQTNNPPPLCGKMFKYGEPTYSCRLSTLCA</sequence>
<dbReference type="InParanoid" id="A7SXJ1"/>
<proteinExistence type="predicted"/>
<evidence type="ECO:0000313" key="2">
    <source>
        <dbReference type="Proteomes" id="UP000001593"/>
    </source>
</evidence>
<gene>
    <name evidence="1" type="ORF">NEMVEDRAFT_v1g219065</name>
</gene>
<dbReference type="EMBL" id="DS469889">
    <property type="protein sequence ID" value="EDO31574.1"/>
    <property type="molecule type" value="Genomic_DNA"/>
</dbReference>